<dbReference type="Pfam" id="PF22893">
    <property type="entry name" value="ULD_2"/>
    <property type="match status" value="1"/>
</dbReference>
<dbReference type="EMBL" id="JAGMUV010000006">
    <property type="protein sequence ID" value="KAH7153670.1"/>
    <property type="molecule type" value="Genomic_DNA"/>
</dbReference>
<reference evidence="2" key="1">
    <citation type="journal article" date="2021" name="Nat. Commun.">
        <title>Genetic determinants of endophytism in the Arabidopsis root mycobiome.</title>
        <authorList>
            <person name="Mesny F."/>
            <person name="Miyauchi S."/>
            <person name="Thiergart T."/>
            <person name="Pickel B."/>
            <person name="Atanasova L."/>
            <person name="Karlsson M."/>
            <person name="Huettel B."/>
            <person name="Barry K.W."/>
            <person name="Haridas S."/>
            <person name="Chen C."/>
            <person name="Bauer D."/>
            <person name="Andreopoulos W."/>
            <person name="Pangilinan J."/>
            <person name="LaButti K."/>
            <person name="Riley R."/>
            <person name="Lipzen A."/>
            <person name="Clum A."/>
            <person name="Drula E."/>
            <person name="Henrissat B."/>
            <person name="Kohler A."/>
            <person name="Grigoriev I.V."/>
            <person name="Martin F.M."/>
            <person name="Hacquard S."/>
        </authorList>
    </citation>
    <scope>NUCLEOTIDE SEQUENCE</scope>
    <source>
        <strain evidence="2">MPI-CAGE-AT-0147</strain>
    </source>
</reference>
<name>A0A9P9JBQ7_9HYPO</name>
<proteinExistence type="predicted"/>
<protein>
    <recommendedName>
        <fullName evidence="1">Ubiquitin-like domain-containing protein</fullName>
    </recommendedName>
</protein>
<evidence type="ECO:0000313" key="2">
    <source>
        <dbReference type="EMBL" id="KAH7153670.1"/>
    </source>
</evidence>
<dbReference type="PANTHER" id="PTHR38886">
    <property type="entry name" value="SESA DOMAIN-CONTAINING PROTEIN"/>
    <property type="match status" value="1"/>
</dbReference>
<accession>A0A9P9JBQ7</accession>
<dbReference type="AlphaFoldDB" id="A0A9P9JBQ7"/>
<organism evidence="2 3">
    <name type="scientific">Dactylonectria macrodidyma</name>
    <dbReference type="NCBI Taxonomy" id="307937"/>
    <lineage>
        <taxon>Eukaryota</taxon>
        <taxon>Fungi</taxon>
        <taxon>Dikarya</taxon>
        <taxon>Ascomycota</taxon>
        <taxon>Pezizomycotina</taxon>
        <taxon>Sordariomycetes</taxon>
        <taxon>Hypocreomycetidae</taxon>
        <taxon>Hypocreales</taxon>
        <taxon>Nectriaceae</taxon>
        <taxon>Dactylonectria</taxon>
    </lineage>
</organism>
<dbReference type="OrthoDB" id="3045089at2759"/>
<gene>
    <name evidence="2" type="ORF">EDB81DRAFT_791710</name>
</gene>
<evidence type="ECO:0000313" key="3">
    <source>
        <dbReference type="Proteomes" id="UP000738349"/>
    </source>
</evidence>
<dbReference type="Proteomes" id="UP000738349">
    <property type="component" value="Unassembled WGS sequence"/>
</dbReference>
<sequence length="347" mass="39364">MAVPFGFSIGDFIAVGCLVYDIIETVSSSKGATADYKSFVFTLRSLGNCINAIKNVLEKYLEDNSRRSLQEESLINGIVHETNRCRDLLCDFLDSTYEYSASLLPNNEAKRFKKAKGVISHFRARTTDMKQLKKAWREVLWAVFRKEDVQKFERDLQGHLRPLQMYGTYLQILSQSRVEKATAEAALVTRETYDMVAQMFHFLISDRNVLPPQISDKMDKCQPIFFQDALGRSIELPRELCVSIERLQRHLEILFEDLPGHKKVAKKEYELEDATGATLISADNWHLKVTAGATIVMSMLFQLASIAQRPAAQTCPRCNTVNTSIASSSLKYSTRSTSAVMIRLLRP</sequence>
<evidence type="ECO:0000259" key="1">
    <source>
        <dbReference type="Pfam" id="PF22893"/>
    </source>
</evidence>
<dbReference type="InterPro" id="IPR054464">
    <property type="entry name" value="ULD_fung"/>
</dbReference>
<dbReference type="PANTHER" id="PTHR38886:SF1">
    <property type="entry name" value="NACHT-NTPASE AND P-LOOP NTPASES N-TERMINAL DOMAIN-CONTAINING PROTEIN"/>
    <property type="match status" value="1"/>
</dbReference>
<comment type="caution">
    <text evidence="2">The sequence shown here is derived from an EMBL/GenBank/DDBJ whole genome shotgun (WGS) entry which is preliminary data.</text>
</comment>
<feature type="domain" description="Ubiquitin-like" evidence="1">
    <location>
        <begin position="221"/>
        <end position="301"/>
    </location>
</feature>
<keyword evidence="3" id="KW-1185">Reference proteome</keyword>